<dbReference type="Proteomes" id="UP000192980">
    <property type="component" value="Unassembled WGS sequence"/>
</dbReference>
<dbReference type="RefSeq" id="WP_085474447.1">
    <property type="nucleotide sequence ID" value="NZ_FXAU01000009.1"/>
</dbReference>
<protein>
    <submittedName>
        <fullName evidence="3">Nucleoside-diphosphate-sugar epimerase</fullName>
    </submittedName>
</protein>
<dbReference type="SUPFAM" id="SSF51735">
    <property type="entry name" value="NAD(P)-binding Rossmann-fold domains"/>
    <property type="match status" value="1"/>
</dbReference>
<name>A0A1X7LAR0_9SPHI</name>
<reference evidence="3 4" key="1">
    <citation type="submission" date="2017-04" db="EMBL/GenBank/DDBJ databases">
        <authorList>
            <person name="Afonso C.L."/>
            <person name="Miller P.J."/>
            <person name="Scott M.A."/>
            <person name="Spackman E."/>
            <person name="Goraichik I."/>
            <person name="Dimitrov K.M."/>
            <person name="Suarez D.L."/>
            <person name="Swayne D.E."/>
        </authorList>
    </citation>
    <scope>NUCLEOTIDE SEQUENCE [LARGE SCALE GENOMIC DNA]</scope>
    <source>
        <strain evidence="3 4">DSM 22418</strain>
    </source>
</reference>
<accession>A0A1X7LAR0</accession>
<feature type="domain" description="NAD-dependent epimerase/dehydratase" evidence="2">
    <location>
        <begin position="5"/>
        <end position="230"/>
    </location>
</feature>
<dbReference type="AlphaFoldDB" id="A0A1X7LAR0"/>
<dbReference type="PANTHER" id="PTHR43000">
    <property type="entry name" value="DTDP-D-GLUCOSE 4,6-DEHYDRATASE-RELATED"/>
    <property type="match status" value="1"/>
</dbReference>
<keyword evidence="4" id="KW-1185">Reference proteome</keyword>
<dbReference type="Gene3D" id="3.40.50.720">
    <property type="entry name" value="NAD(P)-binding Rossmann-like Domain"/>
    <property type="match status" value="1"/>
</dbReference>
<dbReference type="InterPro" id="IPR001509">
    <property type="entry name" value="Epimerase_deHydtase"/>
</dbReference>
<dbReference type="STRING" id="561061.SAMN05660862_3762"/>
<sequence>MSKKILITGASGFVGFHLIEKAHEAGFEVHAAVRKSSNIKDIEPYVRKFVYPDFNCVDNLVQLLEEERYDYIIHAAAMTKAKSEAEMFNVNVGYTEHLLKAAFDKATVPPKQFVFVSSLAAVGPVKYEDSDITENTPYNPVTVYGRSKKAAEGMIHEKFLHKPITIIRPTAVYGPREKDIFILFETMNKGLDAYIGKNPQKLSFVYVLDLVDILLRACENNSTEVSTFNITDGNAYSRYAMADIFSETLGKKLWRVHLSYPLVEKIAMLSAWFYKNSKKTPVLYPERLNELTAQNWACDIQLAKDKLGFMPKYDLKTGLKASLLWYKKNNWF</sequence>
<comment type="similarity">
    <text evidence="1">Belongs to the NAD(P)-dependent epimerase/dehydratase family.</text>
</comment>
<evidence type="ECO:0000313" key="4">
    <source>
        <dbReference type="Proteomes" id="UP000192980"/>
    </source>
</evidence>
<proteinExistence type="inferred from homology"/>
<evidence type="ECO:0000259" key="2">
    <source>
        <dbReference type="Pfam" id="PF01370"/>
    </source>
</evidence>
<evidence type="ECO:0000256" key="1">
    <source>
        <dbReference type="ARBA" id="ARBA00007637"/>
    </source>
</evidence>
<dbReference type="OrthoDB" id="1490291at2"/>
<organism evidence="3 4">
    <name type="scientific">Sphingobacterium psychroaquaticum</name>
    <dbReference type="NCBI Taxonomy" id="561061"/>
    <lineage>
        <taxon>Bacteria</taxon>
        <taxon>Pseudomonadati</taxon>
        <taxon>Bacteroidota</taxon>
        <taxon>Sphingobacteriia</taxon>
        <taxon>Sphingobacteriales</taxon>
        <taxon>Sphingobacteriaceae</taxon>
        <taxon>Sphingobacterium</taxon>
    </lineage>
</organism>
<gene>
    <name evidence="3" type="ORF">SAMN05660862_3762</name>
</gene>
<evidence type="ECO:0000313" key="3">
    <source>
        <dbReference type="EMBL" id="SMG50845.1"/>
    </source>
</evidence>
<dbReference type="EMBL" id="FXAU01000009">
    <property type="protein sequence ID" value="SMG50845.1"/>
    <property type="molecule type" value="Genomic_DNA"/>
</dbReference>
<dbReference type="Pfam" id="PF01370">
    <property type="entry name" value="Epimerase"/>
    <property type="match status" value="1"/>
</dbReference>
<dbReference type="InterPro" id="IPR036291">
    <property type="entry name" value="NAD(P)-bd_dom_sf"/>
</dbReference>